<keyword evidence="3" id="KW-1185">Reference proteome</keyword>
<dbReference type="RefSeq" id="WP_020891827.1">
    <property type="nucleotide sequence ID" value="NZ_BJYV01000038.1"/>
</dbReference>
<dbReference type="InterPro" id="IPR025202">
    <property type="entry name" value="PLD-like_dom"/>
</dbReference>
<feature type="domain" description="PLD phosphodiesterase" evidence="1">
    <location>
        <begin position="96"/>
        <end position="126"/>
    </location>
</feature>
<dbReference type="AlphaFoldDB" id="A0A512CIS7"/>
<comment type="caution">
    <text evidence="2">The sequence shown here is derived from an EMBL/GenBank/DDBJ whole genome shotgun (WGS) entry which is preliminary data.</text>
</comment>
<dbReference type="GO" id="GO:0003824">
    <property type="term" value="F:catalytic activity"/>
    <property type="evidence" value="ECO:0007669"/>
    <property type="project" value="InterPro"/>
</dbReference>
<accession>A0A512CIS7</accession>
<dbReference type="SUPFAM" id="SSF56024">
    <property type="entry name" value="Phospholipase D/nuclease"/>
    <property type="match status" value="1"/>
</dbReference>
<reference evidence="2 3" key="1">
    <citation type="submission" date="2019-07" db="EMBL/GenBank/DDBJ databases">
        <title>Whole genome shotgun sequence of Cyclobacterium qasimii NBRC 106168.</title>
        <authorList>
            <person name="Hosoyama A."/>
            <person name="Uohara A."/>
            <person name="Ohji S."/>
            <person name="Ichikawa N."/>
        </authorList>
    </citation>
    <scope>NUCLEOTIDE SEQUENCE [LARGE SCALE GENOMIC DNA]</scope>
    <source>
        <strain evidence="2 3">NBRC 106168</strain>
    </source>
</reference>
<dbReference type="Pfam" id="PF13091">
    <property type="entry name" value="PLDc_2"/>
    <property type="match status" value="1"/>
</dbReference>
<name>A0A512CIS7_9BACT</name>
<dbReference type="PROSITE" id="PS50035">
    <property type="entry name" value="PLD"/>
    <property type="match status" value="1"/>
</dbReference>
<evidence type="ECO:0000259" key="1">
    <source>
        <dbReference type="PROSITE" id="PS50035"/>
    </source>
</evidence>
<evidence type="ECO:0000313" key="3">
    <source>
        <dbReference type="Proteomes" id="UP000321301"/>
    </source>
</evidence>
<dbReference type="Proteomes" id="UP000321301">
    <property type="component" value="Unassembled WGS sequence"/>
</dbReference>
<dbReference type="CDD" id="cd09117">
    <property type="entry name" value="PLDc_Bfil_DEXD_like"/>
    <property type="match status" value="1"/>
</dbReference>
<protein>
    <recommendedName>
        <fullName evidence="1">PLD phosphodiesterase domain-containing protein</fullName>
    </recommendedName>
</protein>
<organism evidence="2 3">
    <name type="scientific">Cyclobacterium qasimii</name>
    <dbReference type="NCBI Taxonomy" id="1350429"/>
    <lineage>
        <taxon>Bacteria</taxon>
        <taxon>Pseudomonadati</taxon>
        <taxon>Bacteroidota</taxon>
        <taxon>Cytophagia</taxon>
        <taxon>Cytophagales</taxon>
        <taxon>Cyclobacteriaceae</taxon>
        <taxon>Cyclobacterium</taxon>
    </lineage>
</organism>
<dbReference type="InterPro" id="IPR001736">
    <property type="entry name" value="PLipase_D/transphosphatidylase"/>
</dbReference>
<proteinExistence type="predicted"/>
<dbReference type="GO" id="GO:0006793">
    <property type="term" value="P:phosphorus metabolic process"/>
    <property type="evidence" value="ECO:0007669"/>
    <property type="project" value="UniProtKB-ARBA"/>
</dbReference>
<dbReference type="EMBL" id="BJYV01000038">
    <property type="protein sequence ID" value="GEO24124.1"/>
    <property type="molecule type" value="Genomic_DNA"/>
</dbReference>
<dbReference type="Gene3D" id="3.30.870.10">
    <property type="entry name" value="Endonuclease Chain A"/>
    <property type="match status" value="1"/>
</dbReference>
<evidence type="ECO:0000313" key="2">
    <source>
        <dbReference type="EMBL" id="GEO24124.1"/>
    </source>
</evidence>
<gene>
    <name evidence="2" type="ORF">CQA01_46580</name>
</gene>
<sequence length="410" mass="45949">MELKFIGQGLDSENDIAAGDYLIDSLNDERYTSFKAFVAFISKSGIENIIDELTGFIGNGGSVCLYVGVDLNSTSKEALEKLIELGIETYIIFSPNSIIYHPKIYTFEGDEYSRAIIGSSNFTKRGLFQSIEASVSVSFNIEEDETGNNFLAEVYEYYNTILNDENPSCNKLTPELLKILIDSKVVLPEAVNWKKQNKVNKEFGSKDSAAYDSLLKKFGKLKAKRPPKGYKKVVTKEEICFNEDKEESITSEIIELETGSMWIETGKVTGGSKNQLDLSKQGKLDDEIIQGSVAYFGIVPDEIDTIKHIDIKLGGKLYKDNPIEYRLGNSNWRLLLKGVTDDGDKLTSISRMQLGQEGGFVYKILLFTKIQDEIYKLEILDLNDKETLIENSTVWGKMGRGNTGRAYGFI</sequence>